<dbReference type="InterPro" id="IPR010982">
    <property type="entry name" value="Lambda_DNA-bd_dom_sf"/>
</dbReference>
<dbReference type="EMBL" id="WIXJ01000012">
    <property type="protein sequence ID" value="MQY52537.1"/>
    <property type="molecule type" value="Genomic_DNA"/>
</dbReference>
<evidence type="ECO:0000259" key="1">
    <source>
        <dbReference type="PROSITE" id="PS50943"/>
    </source>
</evidence>
<proteinExistence type="predicted"/>
<sequence>MAVPRVKTRLSKKRSGSDLDARAVPICSTESELFKERLRELIGERKNVWFARECGFSDSLLGAYLRGEKLPGFEKLVAIANVDGVTIDWLTTGRPPKTRAELSLLTSHPASAYTDLAYRAAVEAIQEWQIEQGRLLPLDKFESAIDLLIKLADGEAAQIKPNAATVLGLTT</sequence>
<reference evidence="2 3" key="1">
    <citation type="submission" date="2019-10" db="EMBL/GenBank/DDBJ databases">
        <title>Whole-genome sequence of the purple nonsulfur photosynthetic bacterium Rhodocyclus tenuis.</title>
        <authorList>
            <person name="Kyndt J.A."/>
            <person name="Meyer T.E."/>
        </authorList>
    </citation>
    <scope>NUCLEOTIDE SEQUENCE [LARGE SCALE GENOMIC DNA]</scope>
    <source>
        <strain evidence="2 3">DSM 110</strain>
    </source>
</reference>
<feature type="domain" description="HTH cro/C1-type" evidence="1">
    <location>
        <begin position="50"/>
        <end position="90"/>
    </location>
</feature>
<dbReference type="OrthoDB" id="9788236at2"/>
<dbReference type="AlphaFoldDB" id="A0A6L5JYZ6"/>
<protein>
    <submittedName>
        <fullName evidence="2">Helix-turn-helix domain-containing protein</fullName>
    </submittedName>
</protein>
<dbReference type="Pfam" id="PF01381">
    <property type="entry name" value="HTH_3"/>
    <property type="match status" value="1"/>
</dbReference>
<dbReference type="Proteomes" id="UP000480275">
    <property type="component" value="Unassembled WGS sequence"/>
</dbReference>
<evidence type="ECO:0000313" key="3">
    <source>
        <dbReference type="Proteomes" id="UP000480275"/>
    </source>
</evidence>
<name>A0A6L5JYZ6_RHOTE</name>
<gene>
    <name evidence="2" type="ORF">GHK24_12215</name>
</gene>
<evidence type="ECO:0000313" key="2">
    <source>
        <dbReference type="EMBL" id="MQY52537.1"/>
    </source>
</evidence>
<organism evidence="2 3">
    <name type="scientific">Rhodocyclus tenuis</name>
    <name type="common">Rhodospirillum tenue</name>
    <dbReference type="NCBI Taxonomy" id="1066"/>
    <lineage>
        <taxon>Bacteria</taxon>
        <taxon>Pseudomonadati</taxon>
        <taxon>Pseudomonadota</taxon>
        <taxon>Betaproteobacteria</taxon>
        <taxon>Rhodocyclales</taxon>
        <taxon>Rhodocyclaceae</taxon>
        <taxon>Rhodocyclus</taxon>
    </lineage>
</organism>
<dbReference type="GO" id="GO:0003677">
    <property type="term" value="F:DNA binding"/>
    <property type="evidence" value="ECO:0007669"/>
    <property type="project" value="InterPro"/>
</dbReference>
<accession>A0A6L5JYZ6</accession>
<dbReference type="SUPFAM" id="SSF47413">
    <property type="entry name" value="lambda repressor-like DNA-binding domains"/>
    <property type="match status" value="1"/>
</dbReference>
<dbReference type="CDD" id="cd00093">
    <property type="entry name" value="HTH_XRE"/>
    <property type="match status" value="1"/>
</dbReference>
<comment type="caution">
    <text evidence="2">The sequence shown here is derived from an EMBL/GenBank/DDBJ whole genome shotgun (WGS) entry which is preliminary data.</text>
</comment>
<dbReference type="PROSITE" id="PS50943">
    <property type="entry name" value="HTH_CROC1"/>
    <property type="match status" value="1"/>
</dbReference>
<dbReference type="InterPro" id="IPR001387">
    <property type="entry name" value="Cro/C1-type_HTH"/>
</dbReference>
<dbReference type="Gene3D" id="1.10.260.40">
    <property type="entry name" value="lambda repressor-like DNA-binding domains"/>
    <property type="match status" value="1"/>
</dbReference>